<evidence type="ECO:0000256" key="3">
    <source>
        <dbReference type="RuleBase" id="RU000363"/>
    </source>
</evidence>
<dbReference type="GO" id="GO:0019433">
    <property type="term" value="P:triglyceride catabolic process"/>
    <property type="evidence" value="ECO:0007669"/>
    <property type="project" value="TreeGrafter"/>
</dbReference>
<dbReference type="GO" id="GO:0006654">
    <property type="term" value="P:phosphatidic acid biosynthetic process"/>
    <property type="evidence" value="ECO:0007669"/>
    <property type="project" value="TreeGrafter"/>
</dbReference>
<keyword evidence="4" id="KW-1185">Reference proteome</keyword>
<dbReference type="GO" id="GO:0004806">
    <property type="term" value="F:triacylglycerol lipase activity"/>
    <property type="evidence" value="ECO:0007669"/>
    <property type="project" value="TreeGrafter"/>
</dbReference>
<dbReference type="InterPro" id="IPR036291">
    <property type="entry name" value="NAD(P)-bd_dom_sf"/>
</dbReference>
<dbReference type="GeneID" id="54361156"/>
<accession>A0A6J3LXZ8</accession>
<evidence type="ECO:0000256" key="1">
    <source>
        <dbReference type="ARBA" id="ARBA00006484"/>
    </source>
</evidence>
<gene>
    <name evidence="5" type="ORF">K489DRAFT_372695</name>
</gene>
<dbReference type="PANTHER" id="PTHR44169:SF3">
    <property type="entry name" value="SHORT-CHAIN DEHYDROGENASE SRDE"/>
    <property type="match status" value="1"/>
</dbReference>
<dbReference type="AlphaFoldDB" id="A0A6J3LXZ8"/>
<dbReference type="GO" id="GO:0005811">
    <property type="term" value="C:lipid droplet"/>
    <property type="evidence" value="ECO:0007669"/>
    <property type="project" value="TreeGrafter"/>
</dbReference>
<protein>
    <submittedName>
        <fullName evidence="5">NAD(P)-binding protein</fullName>
    </submittedName>
</protein>
<dbReference type="SUPFAM" id="SSF51735">
    <property type="entry name" value="NAD(P)-binding Rossmann-fold domains"/>
    <property type="match status" value="1"/>
</dbReference>
<organism evidence="5">
    <name type="scientific">Dissoconium aciculare CBS 342.82</name>
    <dbReference type="NCBI Taxonomy" id="1314786"/>
    <lineage>
        <taxon>Eukaryota</taxon>
        <taxon>Fungi</taxon>
        <taxon>Dikarya</taxon>
        <taxon>Ascomycota</taxon>
        <taxon>Pezizomycotina</taxon>
        <taxon>Dothideomycetes</taxon>
        <taxon>Dothideomycetidae</taxon>
        <taxon>Mycosphaerellales</taxon>
        <taxon>Dissoconiaceae</taxon>
        <taxon>Dissoconium</taxon>
    </lineage>
</organism>
<dbReference type="GO" id="GO:0000140">
    <property type="term" value="F:acylglycerone-phosphate reductase (NADP+) activity"/>
    <property type="evidence" value="ECO:0007669"/>
    <property type="project" value="TreeGrafter"/>
</dbReference>
<comment type="similarity">
    <text evidence="1 3">Belongs to the short-chain dehydrogenases/reductases (SDR) family.</text>
</comment>
<dbReference type="Proteomes" id="UP000504637">
    <property type="component" value="Unplaced"/>
</dbReference>
<evidence type="ECO:0000256" key="2">
    <source>
        <dbReference type="ARBA" id="ARBA00023002"/>
    </source>
</evidence>
<keyword evidence="2" id="KW-0560">Oxidoreductase</keyword>
<dbReference type="CDD" id="cd05374">
    <property type="entry name" value="17beta-HSD-like_SDR_c"/>
    <property type="match status" value="1"/>
</dbReference>
<dbReference type="RefSeq" id="XP_033457200.1">
    <property type="nucleotide sequence ID" value="XM_033603356.1"/>
</dbReference>
<dbReference type="OrthoDB" id="2102561at2759"/>
<dbReference type="PRINTS" id="PR00081">
    <property type="entry name" value="GDHRDH"/>
</dbReference>
<reference evidence="5" key="1">
    <citation type="submission" date="2020-01" db="EMBL/GenBank/DDBJ databases">
        <authorList>
            <consortium name="DOE Joint Genome Institute"/>
            <person name="Haridas S."/>
            <person name="Albert R."/>
            <person name="Binder M."/>
            <person name="Bloem J."/>
            <person name="Labutti K."/>
            <person name="Salamov A."/>
            <person name="Andreopoulos B."/>
            <person name="Baker S.E."/>
            <person name="Barry K."/>
            <person name="Bills G."/>
            <person name="Bluhm B.H."/>
            <person name="Cannon C."/>
            <person name="Castanera R."/>
            <person name="Culley D.E."/>
            <person name="Daum C."/>
            <person name="Ezra D."/>
            <person name="Gonzalez J.B."/>
            <person name="Henrissat B."/>
            <person name="Kuo A."/>
            <person name="Liang C."/>
            <person name="Lipzen A."/>
            <person name="Lutzoni F."/>
            <person name="Magnuson J."/>
            <person name="Mondo S."/>
            <person name="Nolan M."/>
            <person name="Ohm R."/>
            <person name="Pangilinan J."/>
            <person name="Park H.-J."/>
            <person name="Ramirez L."/>
            <person name="Alfaro M."/>
            <person name="Sun H."/>
            <person name="Tritt A."/>
            <person name="Yoshinaga Y."/>
            <person name="Zwiers L.-H."/>
            <person name="Turgeon B.G."/>
            <person name="Goodwin S.B."/>
            <person name="Spatafora J.W."/>
            <person name="Crous P.W."/>
            <person name="Grigoriev I.V."/>
        </authorList>
    </citation>
    <scope>NUCLEOTIDE SEQUENCE</scope>
    <source>
        <strain evidence="5">CBS 342.82</strain>
    </source>
</reference>
<sequence length="285" mass="30566">MSGLKKTVLITGCSDGGLGAALAEAFHRAGLHVIATARNPAKMEQLKALGIETLTLDVLSDESIKEAVSKVPTLDILVNNAGAGYSLPISDISILEAKKLFDLNVWSYLAVTQAFLPLLLKSKGVVVHNTSIASVIAVPFQGTYHASKAAMASFADAQRLELAPYGVRVVDLKTGAVKTNFFANNTSAGDDGRPRLPEGSLYEPIKETVEKTLNGADFEPHMADRHTWARGVVSDLVKSSPPSQVWRGGTATIGYLSFLFPRFITDFVLKSQTGLNRLAKIVSKR</sequence>
<dbReference type="GO" id="GO:0005783">
    <property type="term" value="C:endoplasmic reticulum"/>
    <property type="evidence" value="ECO:0007669"/>
    <property type="project" value="TreeGrafter"/>
</dbReference>
<dbReference type="PRINTS" id="PR00080">
    <property type="entry name" value="SDRFAMILY"/>
</dbReference>
<evidence type="ECO:0000313" key="5">
    <source>
        <dbReference type="RefSeq" id="XP_033457200.1"/>
    </source>
</evidence>
<name>A0A6J3LXZ8_9PEZI</name>
<proteinExistence type="inferred from homology"/>
<evidence type="ECO:0000313" key="4">
    <source>
        <dbReference type="Proteomes" id="UP000504637"/>
    </source>
</evidence>
<dbReference type="Pfam" id="PF00106">
    <property type="entry name" value="adh_short"/>
    <property type="match status" value="1"/>
</dbReference>
<dbReference type="Gene3D" id="3.40.50.720">
    <property type="entry name" value="NAD(P)-binding Rossmann-like Domain"/>
    <property type="match status" value="1"/>
</dbReference>
<dbReference type="InterPro" id="IPR002347">
    <property type="entry name" value="SDR_fam"/>
</dbReference>
<dbReference type="PANTHER" id="PTHR44169">
    <property type="entry name" value="NADPH-DEPENDENT 1-ACYLDIHYDROXYACETONE PHOSPHATE REDUCTASE"/>
    <property type="match status" value="1"/>
</dbReference>
<reference evidence="5" key="3">
    <citation type="submission" date="2025-08" db="UniProtKB">
        <authorList>
            <consortium name="RefSeq"/>
        </authorList>
    </citation>
    <scope>IDENTIFICATION</scope>
    <source>
        <strain evidence="5">CBS 342.82</strain>
    </source>
</reference>
<reference evidence="5" key="2">
    <citation type="submission" date="2020-04" db="EMBL/GenBank/DDBJ databases">
        <authorList>
            <consortium name="NCBI Genome Project"/>
        </authorList>
    </citation>
    <scope>NUCLEOTIDE SEQUENCE</scope>
    <source>
        <strain evidence="5">CBS 342.82</strain>
    </source>
</reference>